<keyword evidence="6" id="KW-0464">Manganese</keyword>
<dbReference type="GO" id="GO:0005634">
    <property type="term" value="C:nucleus"/>
    <property type="evidence" value="ECO:0007669"/>
    <property type="project" value="TreeGrafter"/>
</dbReference>
<evidence type="ECO:0000256" key="4">
    <source>
        <dbReference type="ARBA" id="ARBA00022801"/>
    </source>
</evidence>
<name>A0A5J4ZR03_9ASTE</name>
<dbReference type="Gene3D" id="3.60.21.10">
    <property type="match status" value="1"/>
</dbReference>
<keyword evidence="12" id="KW-1185">Reference proteome</keyword>
<evidence type="ECO:0000259" key="10">
    <source>
        <dbReference type="PROSITE" id="PS00125"/>
    </source>
</evidence>
<dbReference type="CDD" id="cd07414">
    <property type="entry name" value="MPP_PP1_PPKL"/>
    <property type="match status" value="1"/>
</dbReference>
<evidence type="ECO:0000256" key="1">
    <source>
        <dbReference type="ARBA" id="ARBA00001936"/>
    </source>
</evidence>
<evidence type="ECO:0000256" key="9">
    <source>
        <dbReference type="RuleBase" id="RU004273"/>
    </source>
</evidence>
<gene>
    <name evidence="11" type="ORF">F0562_011553</name>
</gene>
<dbReference type="InterPro" id="IPR050341">
    <property type="entry name" value="PP1_catalytic_subunit"/>
</dbReference>
<organism evidence="11 12">
    <name type="scientific">Nyssa sinensis</name>
    <dbReference type="NCBI Taxonomy" id="561372"/>
    <lineage>
        <taxon>Eukaryota</taxon>
        <taxon>Viridiplantae</taxon>
        <taxon>Streptophyta</taxon>
        <taxon>Embryophyta</taxon>
        <taxon>Tracheophyta</taxon>
        <taxon>Spermatophyta</taxon>
        <taxon>Magnoliopsida</taxon>
        <taxon>eudicotyledons</taxon>
        <taxon>Gunneridae</taxon>
        <taxon>Pentapetalae</taxon>
        <taxon>asterids</taxon>
        <taxon>Cornales</taxon>
        <taxon>Nyssaceae</taxon>
        <taxon>Nyssa</taxon>
    </lineage>
</organism>
<comment type="catalytic activity">
    <reaction evidence="7">
        <text>O-phospho-L-seryl-[protein] + H2O = L-seryl-[protein] + phosphate</text>
        <dbReference type="Rhea" id="RHEA:20629"/>
        <dbReference type="Rhea" id="RHEA-COMP:9863"/>
        <dbReference type="Rhea" id="RHEA-COMP:11604"/>
        <dbReference type="ChEBI" id="CHEBI:15377"/>
        <dbReference type="ChEBI" id="CHEBI:29999"/>
        <dbReference type="ChEBI" id="CHEBI:43474"/>
        <dbReference type="ChEBI" id="CHEBI:83421"/>
        <dbReference type="EC" id="3.1.3.16"/>
    </reaction>
</comment>
<evidence type="ECO:0000313" key="11">
    <source>
        <dbReference type="EMBL" id="KAA8520880.1"/>
    </source>
</evidence>
<dbReference type="EC" id="3.1.3.16" evidence="9"/>
<comment type="similarity">
    <text evidence="2">Belongs to the PPP phosphatase family. PP-1 subfamily.</text>
</comment>
<dbReference type="PRINTS" id="PR00114">
    <property type="entry name" value="STPHPHTASE"/>
</dbReference>
<dbReference type="PANTHER" id="PTHR11668">
    <property type="entry name" value="SERINE/THREONINE PROTEIN PHOSPHATASE"/>
    <property type="match status" value="1"/>
</dbReference>
<accession>A0A5J4ZR03</accession>
<comment type="catalytic activity">
    <reaction evidence="8 9">
        <text>O-phospho-L-threonyl-[protein] + H2O = L-threonyl-[protein] + phosphate</text>
        <dbReference type="Rhea" id="RHEA:47004"/>
        <dbReference type="Rhea" id="RHEA-COMP:11060"/>
        <dbReference type="Rhea" id="RHEA-COMP:11605"/>
        <dbReference type="ChEBI" id="CHEBI:15377"/>
        <dbReference type="ChEBI" id="CHEBI:30013"/>
        <dbReference type="ChEBI" id="CHEBI:43474"/>
        <dbReference type="ChEBI" id="CHEBI:61977"/>
        <dbReference type="EC" id="3.1.3.16"/>
    </reaction>
</comment>
<evidence type="ECO:0000256" key="8">
    <source>
        <dbReference type="ARBA" id="ARBA00048336"/>
    </source>
</evidence>
<protein>
    <recommendedName>
        <fullName evidence="9">Serine/threonine-protein phosphatase</fullName>
        <ecNumber evidence="9">3.1.3.16</ecNumber>
    </recommendedName>
</protein>
<dbReference type="GO" id="GO:0005737">
    <property type="term" value="C:cytoplasm"/>
    <property type="evidence" value="ECO:0007669"/>
    <property type="project" value="TreeGrafter"/>
</dbReference>
<dbReference type="InterPro" id="IPR006186">
    <property type="entry name" value="Ser/Thr-sp_prot-phosphatase"/>
</dbReference>
<dbReference type="GO" id="GO:0004722">
    <property type="term" value="F:protein serine/threonine phosphatase activity"/>
    <property type="evidence" value="ECO:0007669"/>
    <property type="project" value="UniProtKB-EC"/>
</dbReference>
<dbReference type="InterPro" id="IPR031675">
    <property type="entry name" value="STPPase_N"/>
</dbReference>
<dbReference type="GO" id="GO:0046872">
    <property type="term" value="F:metal ion binding"/>
    <property type="evidence" value="ECO:0007669"/>
    <property type="project" value="UniProtKB-KW"/>
</dbReference>
<keyword evidence="3" id="KW-0479">Metal-binding</keyword>
<dbReference type="Pfam" id="PF00149">
    <property type="entry name" value="Metallophos"/>
    <property type="match status" value="1"/>
</dbReference>
<keyword evidence="4 9" id="KW-0378">Hydrolase</keyword>
<dbReference type="Proteomes" id="UP000325577">
    <property type="component" value="Linkage Group LG5"/>
</dbReference>
<dbReference type="PROSITE" id="PS00125">
    <property type="entry name" value="SER_THR_PHOSPHATASE"/>
    <property type="match status" value="1"/>
</dbReference>
<dbReference type="PANTHER" id="PTHR11668:SF504">
    <property type="entry name" value="SERINE_THREONINE-PROTEIN PHOSPHATASE PP1 ISOZYME 6"/>
    <property type="match status" value="1"/>
</dbReference>
<evidence type="ECO:0000256" key="2">
    <source>
        <dbReference type="ARBA" id="ARBA00005333"/>
    </source>
</evidence>
<proteinExistence type="inferred from homology"/>
<evidence type="ECO:0000313" key="12">
    <source>
        <dbReference type="Proteomes" id="UP000325577"/>
    </source>
</evidence>
<dbReference type="SUPFAM" id="SSF56300">
    <property type="entry name" value="Metallo-dependent phosphatases"/>
    <property type="match status" value="1"/>
</dbReference>
<dbReference type="SMART" id="SM00156">
    <property type="entry name" value="PP2Ac"/>
    <property type="match status" value="1"/>
</dbReference>
<evidence type="ECO:0000256" key="6">
    <source>
        <dbReference type="ARBA" id="ARBA00023211"/>
    </source>
</evidence>
<dbReference type="FunFam" id="3.60.21.10:FF:000026">
    <property type="entry name" value="Serine/threonine-protein phosphatase"/>
    <property type="match status" value="1"/>
</dbReference>
<dbReference type="AlphaFoldDB" id="A0A5J4ZR03"/>
<dbReference type="Pfam" id="PF16891">
    <property type="entry name" value="STPPase_N"/>
    <property type="match status" value="1"/>
</dbReference>
<evidence type="ECO:0000256" key="3">
    <source>
        <dbReference type="ARBA" id="ARBA00022723"/>
    </source>
</evidence>
<dbReference type="EMBL" id="CM018048">
    <property type="protein sequence ID" value="KAA8520880.1"/>
    <property type="molecule type" value="Genomic_DNA"/>
</dbReference>
<keyword evidence="5" id="KW-0904">Protein phosphatase</keyword>
<dbReference type="InterPro" id="IPR004843">
    <property type="entry name" value="Calcineurin-like_PHP"/>
</dbReference>
<feature type="domain" description="Serine/threonine specific protein phosphatases" evidence="10">
    <location>
        <begin position="118"/>
        <end position="123"/>
    </location>
</feature>
<dbReference type="InterPro" id="IPR029052">
    <property type="entry name" value="Metallo-depent_PP-like"/>
</dbReference>
<sequence length="323" mass="36811">MDEALLDDIIRRLLDAKNGRVPKQVQLMEAEIRQLCVASKEIFLSQPNLLELEAPMKICGDVHGQYSDLLRLFEYGGYPPEANYLFLGDYVDRGKQSIETICLLLAYKIKYKENFFLLRGNHECASINRIYGFYDECKRRFNVRLWKTFTDCFNCLPVAALLDGKILCMHGGLSPDLRSLDQIRNLARPADVPDQGLLCDLLWADPDKDIEGWAENDRGVSYTFGADRVTEFLQKLDLDLICRAHQVVEDGYEFFAKRQLVTIFSAPNYCGEFDNAAAMMSVDDTLTCSFQILKPSDKKGKTGFGNNMLRPGTPPHKVKKCYQ</sequence>
<evidence type="ECO:0000256" key="7">
    <source>
        <dbReference type="ARBA" id="ARBA00047761"/>
    </source>
</evidence>
<dbReference type="OrthoDB" id="1930084at2759"/>
<reference evidence="11 12" key="1">
    <citation type="submission" date="2019-09" db="EMBL/GenBank/DDBJ databases">
        <title>A chromosome-level genome assembly of the Chinese tupelo Nyssa sinensis.</title>
        <authorList>
            <person name="Yang X."/>
            <person name="Kang M."/>
            <person name="Yang Y."/>
            <person name="Xiong H."/>
            <person name="Wang M."/>
            <person name="Zhang Z."/>
            <person name="Wang Z."/>
            <person name="Wu H."/>
            <person name="Ma T."/>
            <person name="Liu J."/>
            <person name="Xi Z."/>
        </authorList>
    </citation>
    <scope>NUCLEOTIDE SEQUENCE [LARGE SCALE GENOMIC DNA]</scope>
    <source>
        <strain evidence="11">J267</strain>
        <tissue evidence="11">Leaf</tissue>
    </source>
</reference>
<comment type="cofactor">
    <cofactor evidence="1">
        <name>Mn(2+)</name>
        <dbReference type="ChEBI" id="CHEBI:29035"/>
    </cofactor>
</comment>
<evidence type="ECO:0000256" key="5">
    <source>
        <dbReference type="ARBA" id="ARBA00022912"/>
    </source>
</evidence>